<comment type="caution">
    <text evidence="4">The sequence shown here is derived from an EMBL/GenBank/DDBJ whole genome shotgun (WGS) entry which is preliminary data.</text>
</comment>
<dbReference type="GO" id="GO:0003735">
    <property type="term" value="F:structural constituent of ribosome"/>
    <property type="evidence" value="ECO:0007669"/>
    <property type="project" value="InterPro"/>
</dbReference>
<evidence type="ECO:0000256" key="3">
    <source>
        <dbReference type="ARBA" id="ARBA00023274"/>
    </source>
</evidence>
<keyword evidence="2 4" id="KW-0689">Ribosomal protein</keyword>
<dbReference type="SUPFAM" id="SSF53137">
    <property type="entry name" value="Translational machinery components"/>
    <property type="match status" value="1"/>
</dbReference>
<evidence type="ECO:0000313" key="5">
    <source>
        <dbReference type="Proteomes" id="UP000321393"/>
    </source>
</evidence>
<dbReference type="GO" id="GO:1990904">
    <property type="term" value="C:ribonucleoprotein complex"/>
    <property type="evidence" value="ECO:0007669"/>
    <property type="project" value="UniProtKB-KW"/>
</dbReference>
<comment type="similarity">
    <text evidence="1">Belongs to the universal ribosomal protein uL18 family.</text>
</comment>
<dbReference type="Gene3D" id="3.30.420.100">
    <property type="match status" value="1"/>
</dbReference>
<dbReference type="GO" id="GO:0006412">
    <property type="term" value="P:translation"/>
    <property type="evidence" value="ECO:0007669"/>
    <property type="project" value="InterPro"/>
</dbReference>
<dbReference type="OrthoDB" id="1932324at2759"/>
<dbReference type="PANTHER" id="PTHR12899:SF8">
    <property type="entry name" value="RIBOSOMAL L18P_L5E FAMILY PROTEIN"/>
    <property type="match status" value="1"/>
</dbReference>
<dbReference type="STRING" id="1194695.A0A5A7ST92"/>
<dbReference type="InterPro" id="IPR005484">
    <property type="entry name" value="Ribosomal_uL18_bac/plant/anim"/>
</dbReference>
<dbReference type="AlphaFoldDB" id="A0A5A7ST92"/>
<organism evidence="4 5">
    <name type="scientific">Cucumis melo var. makuwa</name>
    <name type="common">Oriental melon</name>
    <dbReference type="NCBI Taxonomy" id="1194695"/>
    <lineage>
        <taxon>Eukaryota</taxon>
        <taxon>Viridiplantae</taxon>
        <taxon>Streptophyta</taxon>
        <taxon>Embryophyta</taxon>
        <taxon>Tracheophyta</taxon>
        <taxon>Spermatophyta</taxon>
        <taxon>Magnoliopsida</taxon>
        <taxon>eudicotyledons</taxon>
        <taxon>Gunneridae</taxon>
        <taxon>Pentapetalae</taxon>
        <taxon>rosids</taxon>
        <taxon>fabids</taxon>
        <taxon>Cucurbitales</taxon>
        <taxon>Cucurbitaceae</taxon>
        <taxon>Benincaseae</taxon>
        <taxon>Cucumis</taxon>
    </lineage>
</organism>
<sequence>MNFWKRKTREQNRNCVHTRTWRRKRLFSCYHKEAKSPAGRILTAPLDLDFEVRNQIASAQPNHIQSGRKLARPIAWYRLPSKSFDFRSLKTKHCDVKPLMIQARGNSKTESAKVRNRRLQKKYNGTPTRPRLSVFCSDKQLYAMLVDDQNKKCLFYGSTLQKSMRPTLSCTTIEAAQHVGEELVKVCGDLNIHEISSYDRNGFARGEKMQAFEIAISRYGFLQR</sequence>
<keyword evidence="3" id="KW-0687">Ribonucleoprotein</keyword>
<dbReference type="Pfam" id="PF00861">
    <property type="entry name" value="Ribosomal_L18p"/>
    <property type="match status" value="1"/>
</dbReference>
<proteinExistence type="inferred from homology"/>
<protein>
    <submittedName>
        <fullName evidence="4">50S ribosomal protein L18</fullName>
    </submittedName>
</protein>
<dbReference type="PANTHER" id="PTHR12899">
    <property type="entry name" value="39S RIBOSOMAL PROTEIN L18, MITOCHONDRIAL"/>
    <property type="match status" value="1"/>
</dbReference>
<evidence type="ECO:0000256" key="2">
    <source>
        <dbReference type="ARBA" id="ARBA00022980"/>
    </source>
</evidence>
<evidence type="ECO:0000313" key="4">
    <source>
        <dbReference type="EMBL" id="KAA0034424.1"/>
    </source>
</evidence>
<dbReference type="GO" id="GO:0005840">
    <property type="term" value="C:ribosome"/>
    <property type="evidence" value="ECO:0007669"/>
    <property type="project" value="UniProtKB-KW"/>
</dbReference>
<accession>A0A5A7ST92</accession>
<dbReference type="Proteomes" id="UP000321393">
    <property type="component" value="Unassembled WGS sequence"/>
</dbReference>
<dbReference type="GO" id="GO:0008097">
    <property type="term" value="F:5S rRNA binding"/>
    <property type="evidence" value="ECO:0007669"/>
    <property type="project" value="TreeGrafter"/>
</dbReference>
<evidence type="ECO:0000256" key="1">
    <source>
        <dbReference type="ARBA" id="ARBA00007116"/>
    </source>
</evidence>
<name>A0A5A7ST92_CUCMM</name>
<dbReference type="CDD" id="cd00432">
    <property type="entry name" value="Ribosomal_L18_L5e"/>
    <property type="match status" value="1"/>
</dbReference>
<dbReference type="InterPro" id="IPR057268">
    <property type="entry name" value="Ribosomal_L18"/>
</dbReference>
<dbReference type="EMBL" id="SSTE01020484">
    <property type="protein sequence ID" value="KAA0034424.1"/>
    <property type="molecule type" value="Genomic_DNA"/>
</dbReference>
<gene>
    <name evidence="4" type="ORF">E6C27_scaffold65G004300</name>
</gene>
<reference evidence="4 5" key="1">
    <citation type="submission" date="2019-08" db="EMBL/GenBank/DDBJ databases">
        <title>Draft genome sequences of two oriental melons (Cucumis melo L. var makuwa).</title>
        <authorList>
            <person name="Kwon S.-Y."/>
        </authorList>
    </citation>
    <scope>NUCLEOTIDE SEQUENCE [LARGE SCALE GENOMIC DNA]</scope>
    <source>
        <strain evidence="5">cv. SW 3</strain>
        <tissue evidence="4">Leaf</tissue>
    </source>
</reference>